<dbReference type="AlphaFoldDB" id="A0AA88T736"/>
<dbReference type="EMBL" id="JAUPFM010000003">
    <property type="protein sequence ID" value="KAK2856467.1"/>
    <property type="molecule type" value="Genomic_DNA"/>
</dbReference>
<evidence type="ECO:0000313" key="2">
    <source>
        <dbReference type="EMBL" id="KAK2856467.1"/>
    </source>
</evidence>
<evidence type="ECO:0000313" key="3">
    <source>
        <dbReference type="Proteomes" id="UP001187415"/>
    </source>
</evidence>
<gene>
    <name evidence="2" type="ORF">Q5P01_005202</name>
</gene>
<accession>A0AA88T736</accession>
<feature type="region of interest" description="Disordered" evidence="1">
    <location>
        <begin position="37"/>
        <end position="64"/>
    </location>
</feature>
<evidence type="ECO:0000256" key="1">
    <source>
        <dbReference type="SAM" id="MobiDB-lite"/>
    </source>
</evidence>
<sequence length="89" mass="9780">MTPVPDMDLHDLVPWLGDAGLRIERCRYVQLRAAAGGRRCGADRNKDNRPGGGGHKEQRAAEEVSTAILKRSNLPVMSIPIHQRPKACP</sequence>
<name>A0AA88T736_CHASR</name>
<organism evidence="2 3">
    <name type="scientific">Channa striata</name>
    <name type="common">Snakehead murrel</name>
    <name type="synonym">Ophicephalus striatus</name>
    <dbReference type="NCBI Taxonomy" id="64152"/>
    <lineage>
        <taxon>Eukaryota</taxon>
        <taxon>Metazoa</taxon>
        <taxon>Chordata</taxon>
        <taxon>Craniata</taxon>
        <taxon>Vertebrata</taxon>
        <taxon>Euteleostomi</taxon>
        <taxon>Actinopterygii</taxon>
        <taxon>Neopterygii</taxon>
        <taxon>Teleostei</taxon>
        <taxon>Neoteleostei</taxon>
        <taxon>Acanthomorphata</taxon>
        <taxon>Anabantaria</taxon>
        <taxon>Anabantiformes</taxon>
        <taxon>Channoidei</taxon>
        <taxon>Channidae</taxon>
        <taxon>Channa</taxon>
    </lineage>
</organism>
<keyword evidence="3" id="KW-1185">Reference proteome</keyword>
<reference evidence="2" key="1">
    <citation type="submission" date="2023-07" db="EMBL/GenBank/DDBJ databases">
        <title>Chromosome-level Genome Assembly of Striped Snakehead (Channa striata).</title>
        <authorList>
            <person name="Liu H."/>
        </authorList>
    </citation>
    <scope>NUCLEOTIDE SEQUENCE</scope>
    <source>
        <strain evidence="2">Gz</strain>
        <tissue evidence="2">Muscle</tissue>
    </source>
</reference>
<feature type="compositionally biased region" description="Basic and acidic residues" evidence="1">
    <location>
        <begin position="40"/>
        <end position="62"/>
    </location>
</feature>
<protein>
    <submittedName>
        <fullName evidence="2">Uncharacterized protein</fullName>
    </submittedName>
</protein>
<comment type="caution">
    <text evidence="2">The sequence shown here is derived from an EMBL/GenBank/DDBJ whole genome shotgun (WGS) entry which is preliminary data.</text>
</comment>
<dbReference type="Proteomes" id="UP001187415">
    <property type="component" value="Unassembled WGS sequence"/>
</dbReference>
<proteinExistence type="predicted"/>